<feature type="chain" id="PRO_5020540925" description="Nickel transport protein" evidence="2">
    <location>
        <begin position="38"/>
        <end position="197"/>
    </location>
</feature>
<proteinExistence type="predicted"/>
<accession>A0A4R6QH58</accession>
<organism evidence="3 4">
    <name type="scientific">Roseateles toxinivorans</name>
    <dbReference type="NCBI Taxonomy" id="270368"/>
    <lineage>
        <taxon>Bacteria</taxon>
        <taxon>Pseudomonadati</taxon>
        <taxon>Pseudomonadota</taxon>
        <taxon>Betaproteobacteria</taxon>
        <taxon>Burkholderiales</taxon>
        <taxon>Sphaerotilaceae</taxon>
        <taxon>Roseateles</taxon>
    </lineage>
</organism>
<keyword evidence="1" id="KW-0812">Transmembrane</keyword>
<keyword evidence="1" id="KW-1133">Transmembrane helix</keyword>
<feature type="transmembrane region" description="Helical" evidence="1">
    <location>
        <begin position="164"/>
        <end position="182"/>
    </location>
</feature>
<keyword evidence="2" id="KW-0732">Signal</keyword>
<sequence length="197" mass="20431">MNNTSIQENTSMQRFPLSPAAALLAVVLFFASSAARAGEGHDHGEAPAAAAGPALPRFTASSELFELVGVLQGTQLTLYLDHADSNAPVKNAKLELEFGPRKLTPKPHGDGEFTLTLDAEPQPGALAVMATVTTASDSDLLAGELDIHEAAHAEEAHVHSAKEWAIWTGSALAALIAVGLLARRLIGARALRTGAAA</sequence>
<dbReference type="Proteomes" id="UP000295361">
    <property type="component" value="Unassembled WGS sequence"/>
</dbReference>
<evidence type="ECO:0008006" key="5">
    <source>
        <dbReference type="Google" id="ProtNLM"/>
    </source>
</evidence>
<comment type="caution">
    <text evidence="3">The sequence shown here is derived from an EMBL/GenBank/DDBJ whole genome shotgun (WGS) entry which is preliminary data.</text>
</comment>
<feature type="signal peptide" evidence="2">
    <location>
        <begin position="1"/>
        <end position="37"/>
    </location>
</feature>
<keyword evidence="1" id="KW-0472">Membrane</keyword>
<gene>
    <name evidence="3" type="ORF">DES47_1139</name>
</gene>
<evidence type="ECO:0000313" key="4">
    <source>
        <dbReference type="Proteomes" id="UP000295361"/>
    </source>
</evidence>
<evidence type="ECO:0000256" key="1">
    <source>
        <dbReference type="SAM" id="Phobius"/>
    </source>
</evidence>
<keyword evidence="4" id="KW-1185">Reference proteome</keyword>
<reference evidence="3 4" key="1">
    <citation type="submission" date="2019-03" db="EMBL/GenBank/DDBJ databases">
        <title>Genomic Encyclopedia of Type Strains, Phase IV (KMG-IV): sequencing the most valuable type-strain genomes for metagenomic binning, comparative biology and taxonomic classification.</title>
        <authorList>
            <person name="Goeker M."/>
        </authorList>
    </citation>
    <scope>NUCLEOTIDE SEQUENCE [LARGE SCALE GENOMIC DNA]</scope>
    <source>
        <strain evidence="3 4">DSM 16998</strain>
    </source>
</reference>
<name>A0A4R6QH58_9BURK</name>
<dbReference type="EMBL" id="SNXS01000013">
    <property type="protein sequence ID" value="TDP61326.1"/>
    <property type="molecule type" value="Genomic_DNA"/>
</dbReference>
<protein>
    <recommendedName>
        <fullName evidence="5">Nickel transport protein</fullName>
    </recommendedName>
</protein>
<dbReference type="AlphaFoldDB" id="A0A4R6QH58"/>
<evidence type="ECO:0000256" key="2">
    <source>
        <dbReference type="SAM" id="SignalP"/>
    </source>
</evidence>
<dbReference type="InParanoid" id="A0A4R6QH58"/>
<evidence type="ECO:0000313" key="3">
    <source>
        <dbReference type="EMBL" id="TDP61326.1"/>
    </source>
</evidence>